<keyword evidence="6 7" id="KW-0326">Glycosidase</keyword>
<dbReference type="GeneID" id="108733443"/>
<dbReference type="InterPro" id="IPR015883">
    <property type="entry name" value="Glyco_hydro_20_cat"/>
</dbReference>
<evidence type="ECO:0000256" key="3">
    <source>
        <dbReference type="ARBA" id="ARBA00022729"/>
    </source>
</evidence>
<evidence type="ECO:0000313" key="13">
    <source>
        <dbReference type="RefSeq" id="XP_018320120.1"/>
    </source>
</evidence>
<dbReference type="Pfam" id="PF00728">
    <property type="entry name" value="Glyco_hydro_20"/>
    <property type="match status" value="1"/>
</dbReference>
<dbReference type="InterPro" id="IPR029018">
    <property type="entry name" value="Hex-like_dom2"/>
</dbReference>
<accession>A0A1W4W7Q3</accession>
<evidence type="ECO:0000313" key="12">
    <source>
        <dbReference type="Proteomes" id="UP000192223"/>
    </source>
</evidence>
<dbReference type="Proteomes" id="UP000192223">
    <property type="component" value="Unplaced"/>
</dbReference>
<comment type="similarity">
    <text evidence="2 7">Belongs to the glycosyl hydrolase 20 family.</text>
</comment>
<dbReference type="Gene3D" id="3.20.20.80">
    <property type="entry name" value="Glycosidases"/>
    <property type="match status" value="1"/>
</dbReference>
<dbReference type="CTD" id="115880058"/>
<dbReference type="KEGG" id="apln:108733443"/>
<evidence type="ECO:0000259" key="10">
    <source>
        <dbReference type="Pfam" id="PF00728"/>
    </source>
</evidence>
<dbReference type="EC" id="3.2.1.52" evidence="7"/>
<evidence type="ECO:0000256" key="9">
    <source>
        <dbReference type="SAM" id="Phobius"/>
    </source>
</evidence>
<keyword evidence="12" id="KW-1185">Reference proteome</keyword>
<dbReference type="RefSeq" id="XP_018320120.1">
    <property type="nucleotide sequence ID" value="XM_018464618.1"/>
</dbReference>
<dbReference type="GO" id="GO:0005886">
    <property type="term" value="C:plasma membrane"/>
    <property type="evidence" value="ECO:0007669"/>
    <property type="project" value="TreeGrafter"/>
</dbReference>
<dbReference type="Pfam" id="PF14845">
    <property type="entry name" value="Glycohydro_20b2"/>
    <property type="match status" value="1"/>
</dbReference>
<reference evidence="13 14" key="1">
    <citation type="submission" date="2025-04" db="UniProtKB">
        <authorList>
            <consortium name="RefSeq"/>
        </authorList>
    </citation>
    <scope>IDENTIFICATION</scope>
    <source>
        <tissue evidence="13 14">Entire body</tissue>
    </source>
</reference>
<dbReference type="PIRSF" id="PIRSF001093">
    <property type="entry name" value="B-hxosamndse_ab_euk"/>
    <property type="match status" value="1"/>
</dbReference>
<dbReference type="InterPro" id="IPR017853">
    <property type="entry name" value="GH"/>
</dbReference>
<feature type="domain" description="Beta-hexosaminidase eukaryotic type N-terminal" evidence="11">
    <location>
        <begin position="95"/>
        <end position="212"/>
    </location>
</feature>
<dbReference type="InterPro" id="IPR025705">
    <property type="entry name" value="Beta_hexosaminidase_sua/sub"/>
</dbReference>
<sequence length="606" mass="69883">MDITKNYYHKIPALIGTFLIFCGLLVFITTKPSTVQIKLGSNNDEQEPESEYLSQNSALKWSYKCDGEKCQKVLENNSTSSYITCSMTCGKNSQLWPVPQEIGSLSKQYVSFLPTEIDFSTNAMNLSKKLVDEAFEIFKRNIHVPDKQLIGSYNVRLSLNIQITDFSMTTITLSTDESYHLLVSQKKEKVVVAITAENFFGARHGLETLSQLIWYDKDTKSLNILNEADIHDYPKFKHRGVMVDTGRNYFAVEGLKRVITGMAANKLNTFHWHITDSQSFPFVVPSVPKLSQYGAYSQAKVYDAATIRDMVEYARVRGVKVIIEVDSPSHVQFGWNWGPEEDLGDLTLDCGSNTIDRMLNPFNINSLDILEKIYKEIGNLQTSTEIFHIGGDEIDSSCWFRYSNETYGEFWTKYLWLMVNRSYQANSDKPPKYVVIWNSDLTEDDFLFNYLPKESTVVQFWFGTIDFLIIERYKIIFSTVGKWYLDCGFGKWRESKGEACDPYTQWQIVYGYQPWVEYTMDIDTVLGGEVCLWTEQVGEDTLDTRLWPRTAAFAERIWSDPSHYGGRISIDVYLRLSTQRERLVQRGLKAEVLWPERCVQNPEFCT</sequence>
<proteinExistence type="inferred from homology"/>
<dbReference type="GO" id="GO:0005975">
    <property type="term" value="P:carbohydrate metabolic process"/>
    <property type="evidence" value="ECO:0007669"/>
    <property type="project" value="InterPro"/>
</dbReference>
<keyword evidence="4 7" id="KW-0378">Hydrolase</keyword>
<evidence type="ECO:0000256" key="5">
    <source>
        <dbReference type="ARBA" id="ARBA00023180"/>
    </source>
</evidence>
<dbReference type="GO" id="GO:0016231">
    <property type="term" value="F:beta-N-acetylglucosaminidase activity"/>
    <property type="evidence" value="ECO:0007669"/>
    <property type="project" value="TreeGrafter"/>
</dbReference>
<dbReference type="PRINTS" id="PR00738">
    <property type="entry name" value="GLHYDRLASE20"/>
</dbReference>
<evidence type="ECO:0000256" key="6">
    <source>
        <dbReference type="ARBA" id="ARBA00023295"/>
    </source>
</evidence>
<evidence type="ECO:0000256" key="8">
    <source>
        <dbReference type="PIRSR" id="PIRSR001093-1"/>
    </source>
</evidence>
<keyword evidence="3" id="KW-0732">Signal</keyword>
<dbReference type="FunFam" id="3.20.20.80:FF:000063">
    <property type="entry name" value="Beta-hexosaminidase"/>
    <property type="match status" value="1"/>
</dbReference>
<name>A0A1W4W7Q3_AGRPL</name>
<feature type="domain" description="Glycoside hydrolase family 20 catalytic" evidence="10">
    <location>
        <begin position="236"/>
        <end position="560"/>
    </location>
</feature>
<dbReference type="PANTHER" id="PTHR22600:SF3">
    <property type="entry name" value="BETA-HEXOSAMINIDASE FDL-RELATED"/>
    <property type="match status" value="1"/>
</dbReference>
<keyword evidence="9" id="KW-0812">Transmembrane</keyword>
<feature type="active site" description="Proton donor" evidence="8">
    <location>
        <position position="393"/>
    </location>
</feature>
<evidence type="ECO:0000313" key="14">
    <source>
        <dbReference type="RefSeq" id="XP_018320121.1"/>
    </source>
</evidence>
<keyword evidence="5" id="KW-0325">Glycoprotein</keyword>
<comment type="catalytic activity">
    <reaction evidence="1 7">
        <text>Hydrolysis of terminal non-reducing N-acetyl-D-hexosamine residues in N-acetyl-beta-D-hexosaminides.</text>
        <dbReference type="EC" id="3.2.1.52"/>
    </reaction>
</comment>
<dbReference type="InterPro" id="IPR029019">
    <property type="entry name" value="HEX_eukaryotic_N"/>
</dbReference>
<dbReference type="PANTHER" id="PTHR22600">
    <property type="entry name" value="BETA-HEXOSAMINIDASE"/>
    <property type="match status" value="1"/>
</dbReference>
<evidence type="ECO:0000256" key="7">
    <source>
        <dbReference type="PIRNR" id="PIRNR001093"/>
    </source>
</evidence>
<dbReference type="OrthoDB" id="428480at2759"/>
<evidence type="ECO:0000256" key="1">
    <source>
        <dbReference type="ARBA" id="ARBA00001231"/>
    </source>
</evidence>
<dbReference type="GO" id="GO:0030203">
    <property type="term" value="P:glycosaminoglycan metabolic process"/>
    <property type="evidence" value="ECO:0007669"/>
    <property type="project" value="TreeGrafter"/>
</dbReference>
<dbReference type="SUPFAM" id="SSF51445">
    <property type="entry name" value="(Trans)glycosidases"/>
    <property type="match status" value="1"/>
</dbReference>
<dbReference type="SUPFAM" id="SSF55545">
    <property type="entry name" value="beta-N-acetylhexosaminidase-like domain"/>
    <property type="match status" value="1"/>
</dbReference>
<keyword evidence="9" id="KW-0472">Membrane</keyword>
<evidence type="ECO:0000259" key="11">
    <source>
        <dbReference type="Pfam" id="PF14845"/>
    </source>
</evidence>
<dbReference type="AlphaFoldDB" id="A0A1W4W7Q3"/>
<evidence type="ECO:0000256" key="2">
    <source>
        <dbReference type="ARBA" id="ARBA00006285"/>
    </source>
</evidence>
<evidence type="ECO:0000256" key="4">
    <source>
        <dbReference type="ARBA" id="ARBA00022801"/>
    </source>
</evidence>
<dbReference type="RefSeq" id="XP_018320121.1">
    <property type="nucleotide sequence ID" value="XM_018464619.1"/>
</dbReference>
<keyword evidence="9" id="KW-1133">Transmembrane helix</keyword>
<gene>
    <name evidence="13 14" type="primary">LOC108733443</name>
</gene>
<organism evidence="12 14">
    <name type="scientific">Agrilus planipennis</name>
    <name type="common">Emerald ash borer</name>
    <name type="synonym">Agrilus marcopoli</name>
    <dbReference type="NCBI Taxonomy" id="224129"/>
    <lineage>
        <taxon>Eukaryota</taxon>
        <taxon>Metazoa</taxon>
        <taxon>Ecdysozoa</taxon>
        <taxon>Arthropoda</taxon>
        <taxon>Hexapoda</taxon>
        <taxon>Insecta</taxon>
        <taxon>Pterygota</taxon>
        <taxon>Neoptera</taxon>
        <taxon>Endopterygota</taxon>
        <taxon>Coleoptera</taxon>
        <taxon>Polyphaga</taxon>
        <taxon>Elateriformia</taxon>
        <taxon>Buprestoidea</taxon>
        <taxon>Buprestidae</taxon>
        <taxon>Agrilinae</taxon>
        <taxon>Agrilus</taxon>
    </lineage>
</organism>
<feature type="transmembrane region" description="Helical" evidence="9">
    <location>
        <begin position="7"/>
        <end position="28"/>
    </location>
</feature>
<dbReference type="Gene3D" id="3.30.379.10">
    <property type="entry name" value="Chitobiase/beta-hexosaminidase domain 2-like"/>
    <property type="match status" value="1"/>
</dbReference>
<dbReference type="STRING" id="224129.A0A1W4W7Q3"/>
<protein>
    <recommendedName>
        <fullName evidence="7">Beta-hexosaminidase</fullName>
        <ecNumber evidence="7">3.2.1.52</ecNumber>
    </recommendedName>
</protein>